<evidence type="ECO:0000313" key="2">
    <source>
        <dbReference type="Proteomes" id="UP000198640"/>
    </source>
</evidence>
<dbReference type="OrthoDB" id="240589at2"/>
<dbReference type="Proteomes" id="UP000198640">
    <property type="component" value="Unassembled WGS sequence"/>
</dbReference>
<evidence type="ECO:0008006" key="3">
    <source>
        <dbReference type="Google" id="ProtNLM"/>
    </source>
</evidence>
<dbReference type="InterPro" id="IPR014746">
    <property type="entry name" value="Gln_synth/guanido_kin_cat_dom"/>
</dbReference>
<dbReference type="AlphaFoldDB" id="A0A1H3NM38"/>
<accession>A0A1H3NM38</accession>
<dbReference type="PIRSF" id="PIRSF012666">
    <property type="entry name" value="UCP012666"/>
    <property type="match status" value="1"/>
</dbReference>
<dbReference type="STRING" id="44576.SAMN05421881_10769"/>
<reference evidence="1 2" key="1">
    <citation type="submission" date="2016-10" db="EMBL/GenBank/DDBJ databases">
        <authorList>
            <person name="de Groot N.N."/>
        </authorList>
    </citation>
    <scope>NUCLEOTIDE SEQUENCE [LARGE SCALE GENOMIC DNA]</scope>
    <source>
        <strain evidence="1 2">Nm1</strain>
    </source>
</reference>
<protein>
    <recommendedName>
        <fullName evidence="3">Gamma-glutamyl:cysteine ligase YbdK, ATP-grasp superfamily</fullName>
    </recommendedName>
</protein>
<dbReference type="PANTHER" id="PTHR36510:SF3">
    <property type="entry name" value="CONSERVED PROTEIN"/>
    <property type="match status" value="1"/>
</dbReference>
<dbReference type="Gene3D" id="3.30.590.20">
    <property type="match status" value="1"/>
</dbReference>
<dbReference type="EMBL" id="FNOY01000076">
    <property type="protein sequence ID" value="SDY89961.1"/>
    <property type="molecule type" value="Genomic_DNA"/>
</dbReference>
<sequence length="472" mass="53240">MGQEIAADHFQAEERALFDQRLAEETALLRSALASGSFSSSGFVAGCELEAWLIDRNLFPVPNNEAFLAHLDHPLVVPELSRFNVELNSTPQALHGNALLRMESELEQTWRYCMKKAHDLDNALILIGILPTVREQDLCLANISSLNRFSALNTEVIKLRGGRPIQINISGEERLALSQMDVMLEAAATSFQVHLQVPVEKAVRYYNASLMLCAPLVAVTANSPFLFQHTLWEETRIPLFEQAVNLGEQAAERVTFGSGYLESSVWECFEENLKMYAALLPIQFDTPPSRFDHLRLHNGTIWRWSRPLIGFDNAGQPHVRIEQRVMAAGPSILDQIASAAFYYGAVHYLAEQIRPPETDLLFSAAHANFYRAAQYGLEATLDWPGEQRMVNAASLIQDELLPIADYGLTMLGIDRDSRRRYLNIIEARVKSRQTGAAWQRAYLNDHDRNFFDLTAKYLENQRSGAPVHEWGI</sequence>
<gene>
    <name evidence="1" type="ORF">SAMN05421881_10769</name>
</gene>
<name>A0A1H3NM38_9PROT</name>
<dbReference type="Pfam" id="PF04107">
    <property type="entry name" value="GCS2"/>
    <property type="match status" value="1"/>
</dbReference>
<proteinExistence type="predicted"/>
<dbReference type="SUPFAM" id="SSF55931">
    <property type="entry name" value="Glutamine synthetase/guanido kinase"/>
    <property type="match status" value="1"/>
</dbReference>
<dbReference type="InterPro" id="IPR016602">
    <property type="entry name" value="UCP012666"/>
</dbReference>
<dbReference type="GO" id="GO:0016879">
    <property type="term" value="F:ligase activity, forming carbon-nitrogen bonds"/>
    <property type="evidence" value="ECO:0007669"/>
    <property type="project" value="TreeGrafter"/>
</dbReference>
<organism evidence="1 2">
    <name type="scientific">Nitrosomonas halophila</name>
    <dbReference type="NCBI Taxonomy" id="44576"/>
    <lineage>
        <taxon>Bacteria</taxon>
        <taxon>Pseudomonadati</taxon>
        <taxon>Pseudomonadota</taxon>
        <taxon>Betaproteobacteria</taxon>
        <taxon>Nitrosomonadales</taxon>
        <taxon>Nitrosomonadaceae</taxon>
        <taxon>Nitrosomonas</taxon>
    </lineage>
</organism>
<keyword evidence="2" id="KW-1185">Reference proteome</keyword>
<evidence type="ECO:0000313" key="1">
    <source>
        <dbReference type="EMBL" id="SDY89961.1"/>
    </source>
</evidence>
<dbReference type="InterPro" id="IPR050141">
    <property type="entry name" value="GCL_type2/YbdK_subfam"/>
</dbReference>
<dbReference type="PANTHER" id="PTHR36510">
    <property type="entry name" value="GLUTAMATE--CYSTEINE LIGASE 2-RELATED"/>
    <property type="match status" value="1"/>
</dbReference>
<dbReference type="InterPro" id="IPR006336">
    <property type="entry name" value="GCS2"/>
</dbReference>